<dbReference type="Proteomes" id="UP000835052">
    <property type="component" value="Unassembled WGS sequence"/>
</dbReference>
<accession>A0A8S1HWD3</accession>
<gene>
    <name evidence="1" type="ORF">CAUJ_LOCUS15311</name>
</gene>
<reference evidence="1" key="1">
    <citation type="submission" date="2020-10" db="EMBL/GenBank/DDBJ databases">
        <authorList>
            <person name="Kikuchi T."/>
        </authorList>
    </citation>
    <scope>NUCLEOTIDE SEQUENCE</scope>
    <source>
        <strain evidence="1">NKZ352</strain>
    </source>
</reference>
<organism evidence="1 2">
    <name type="scientific">Caenorhabditis auriculariae</name>
    <dbReference type="NCBI Taxonomy" id="2777116"/>
    <lineage>
        <taxon>Eukaryota</taxon>
        <taxon>Metazoa</taxon>
        <taxon>Ecdysozoa</taxon>
        <taxon>Nematoda</taxon>
        <taxon>Chromadorea</taxon>
        <taxon>Rhabditida</taxon>
        <taxon>Rhabditina</taxon>
        <taxon>Rhabditomorpha</taxon>
        <taxon>Rhabditoidea</taxon>
        <taxon>Rhabditidae</taxon>
        <taxon>Peloderinae</taxon>
        <taxon>Caenorhabditis</taxon>
    </lineage>
</organism>
<name>A0A8S1HWD3_9PELO</name>
<protein>
    <submittedName>
        <fullName evidence="1">Uncharacterized protein</fullName>
    </submittedName>
</protein>
<sequence>MPSFLGAEERLTLPHRCSRDETLGTWLESGSGSRSQRLWITRRRRLMKLSGTQCWPNLPRCVPRNRCEGNHVGKVAKAGFQSDAFLRMSNEVGCDSKWIFLLWKLRWRAGREESLTSTEAPLKRLLAEDFQLAHSLKRNLNAERWFSCWSPRRKRPQRNRLRRDAA</sequence>
<evidence type="ECO:0000313" key="1">
    <source>
        <dbReference type="EMBL" id="CAD6199408.1"/>
    </source>
</evidence>
<comment type="caution">
    <text evidence="1">The sequence shown here is derived from an EMBL/GenBank/DDBJ whole genome shotgun (WGS) entry which is preliminary data.</text>
</comment>
<dbReference type="AlphaFoldDB" id="A0A8S1HWD3"/>
<proteinExistence type="predicted"/>
<evidence type="ECO:0000313" key="2">
    <source>
        <dbReference type="Proteomes" id="UP000835052"/>
    </source>
</evidence>
<dbReference type="EMBL" id="CAJGYM010000173">
    <property type="protein sequence ID" value="CAD6199408.1"/>
    <property type="molecule type" value="Genomic_DNA"/>
</dbReference>
<keyword evidence="2" id="KW-1185">Reference proteome</keyword>